<keyword evidence="7" id="KW-1185">Reference proteome</keyword>
<dbReference type="InterPro" id="IPR043128">
    <property type="entry name" value="Rev_trsase/Diguanyl_cyclase"/>
</dbReference>
<feature type="region of interest" description="Disordered" evidence="3">
    <location>
        <begin position="257"/>
        <end position="277"/>
    </location>
</feature>
<dbReference type="InterPro" id="IPR029787">
    <property type="entry name" value="Nucleotide_cyclase"/>
</dbReference>
<feature type="transmembrane region" description="Helical" evidence="4">
    <location>
        <begin position="70"/>
        <end position="95"/>
    </location>
</feature>
<dbReference type="PROSITE" id="PS50887">
    <property type="entry name" value="GGDEF"/>
    <property type="match status" value="1"/>
</dbReference>
<evidence type="ECO:0000256" key="4">
    <source>
        <dbReference type="SAM" id="Phobius"/>
    </source>
</evidence>
<sequence length="277" mass="30322">MRGRLALWLRAQWEVGVFRTRADISTFVLNTVLVAITLATATYLMVAAILTNFSFFPYPFSEALGFNTSTTVMIAASVSALLAWLLGTAVHEMALSRAEFERLSRLDPLSGLFNRRAFAEKMVAANVNGFFVLFDVDRFKAVNDVYGHAAGDEVIVAIAEELQRVFAPTHLVGRFGGEEFAVFIHGEDRGDCSLLVEEARRSVAARRVETAHGMVAVTMSAGIADRPAGRPFDAVFEAADHALYLAKSLGRDRAIHEDEGEGLLEPSRRVAAGGRRR</sequence>
<dbReference type="SMART" id="SM00267">
    <property type="entry name" value="GGDEF"/>
    <property type="match status" value="1"/>
</dbReference>
<name>A0ABT1RH13_9HYPH</name>
<evidence type="ECO:0000256" key="1">
    <source>
        <dbReference type="ARBA" id="ARBA00012528"/>
    </source>
</evidence>
<dbReference type="SUPFAM" id="SSF55073">
    <property type="entry name" value="Nucleotide cyclase"/>
    <property type="match status" value="1"/>
</dbReference>
<organism evidence="6 7">
    <name type="scientific">Shinella lacus</name>
    <dbReference type="NCBI Taxonomy" id="2654216"/>
    <lineage>
        <taxon>Bacteria</taxon>
        <taxon>Pseudomonadati</taxon>
        <taxon>Pseudomonadota</taxon>
        <taxon>Alphaproteobacteria</taxon>
        <taxon>Hyphomicrobiales</taxon>
        <taxon>Rhizobiaceae</taxon>
        <taxon>Shinella</taxon>
    </lineage>
</organism>
<evidence type="ECO:0000256" key="2">
    <source>
        <dbReference type="ARBA" id="ARBA00034247"/>
    </source>
</evidence>
<dbReference type="Proteomes" id="UP000996601">
    <property type="component" value="Unassembled WGS sequence"/>
</dbReference>
<comment type="caution">
    <text evidence="6">The sequence shown here is derived from an EMBL/GenBank/DDBJ whole genome shotgun (WGS) entry which is preliminary data.</text>
</comment>
<proteinExistence type="predicted"/>
<evidence type="ECO:0000313" key="7">
    <source>
        <dbReference type="Proteomes" id="UP000996601"/>
    </source>
</evidence>
<dbReference type="PANTHER" id="PTHR45138">
    <property type="entry name" value="REGULATORY COMPONENTS OF SENSORY TRANSDUCTION SYSTEM"/>
    <property type="match status" value="1"/>
</dbReference>
<keyword evidence="4" id="KW-0812">Transmembrane</keyword>
<dbReference type="EMBL" id="WHSB02000020">
    <property type="protein sequence ID" value="MCQ4634476.1"/>
    <property type="molecule type" value="Genomic_DNA"/>
</dbReference>
<dbReference type="RefSeq" id="WP_256121074.1">
    <property type="nucleotide sequence ID" value="NZ_WHSB02000020.1"/>
</dbReference>
<gene>
    <name evidence="6" type="ORF">GB927_030875</name>
</gene>
<keyword evidence="4" id="KW-1133">Transmembrane helix</keyword>
<dbReference type="Gene3D" id="3.30.70.270">
    <property type="match status" value="1"/>
</dbReference>
<dbReference type="Pfam" id="PF00990">
    <property type="entry name" value="GGDEF"/>
    <property type="match status" value="1"/>
</dbReference>
<dbReference type="InterPro" id="IPR050469">
    <property type="entry name" value="Diguanylate_Cyclase"/>
</dbReference>
<feature type="domain" description="GGDEF" evidence="5">
    <location>
        <begin position="127"/>
        <end position="259"/>
    </location>
</feature>
<dbReference type="EC" id="2.7.7.65" evidence="1"/>
<dbReference type="InterPro" id="IPR000160">
    <property type="entry name" value="GGDEF_dom"/>
</dbReference>
<keyword evidence="4" id="KW-0472">Membrane</keyword>
<evidence type="ECO:0000256" key="3">
    <source>
        <dbReference type="SAM" id="MobiDB-lite"/>
    </source>
</evidence>
<dbReference type="PANTHER" id="PTHR45138:SF9">
    <property type="entry name" value="DIGUANYLATE CYCLASE DGCM-RELATED"/>
    <property type="match status" value="1"/>
</dbReference>
<comment type="catalytic activity">
    <reaction evidence="2">
        <text>2 GTP = 3',3'-c-di-GMP + 2 diphosphate</text>
        <dbReference type="Rhea" id="RHEA:24898"/>
        <dbReference type="ChEBI" id="CHEBI:33019"/>
        <dbReference type="ChEBI" id="CHEBI:37565"/>
        <dbReference type="ChEBI" id="CHEBI:58805"/>
        <dbReference type="EC" id="2.7.7.65"/>
    </reaction>
</comment>
<evidence type="ECO:0000259" key="5">
    <source>
        <dbReference type="PROSITE" id="PS50887"/>
    </source>
</evidence>
<evidence type="ECO:0000313" key="6">
    <source>
        <dbReference type="EMBL" id="MCQ4634476.1"/>
    </source>
</evidence>
<protein>
    <recommendedName>
        <fullName evidence="1">diguanylate cyclase</fullName>
        <ecNumber evidence="1">2.7.7.65</ecNumber>
    </recommendedName>
</protein>
<dbReference type="NCBIfam" id="TIGR00254">
    <property type="entry name" value="GGDEF"/>
    <property type="match status" value="1"/>
</dbReference>
<reference evidence="6" key="1">
    <citation type="submission" date="2021-07" db="EMBL/GenBank/DDBJ databases">
        <title>Shinella sp. nov., a novel member of the genus Shinella from water.</title>
        <authorList>
            <person name="Deng Y."/>
        </authorList>
    </citation>
    <scope>NUCLEOTIDE SEQUENCE</scope>
    <source>
        <strain evidence="6">CPCC 100929</strain>
    </source>
</reference>
<accession>A0ABT1RH13</accession>
<dbReference type="CDD" id="cd01949">
    <property type="entry name" value="GGDEF"/>
    <property type="match status" value="1"/>
</dbReference>
<feature type="transmembrane region" description="Helical" evidence="4">
    <location>
        <begin position="27"/>
        <end position="50"/>
    </location>
</feature>